<keyword evidence="4" id="KW-1185">Reference proteome</keyword>
<feature type="transmembrane region" description="Helical" evidence="1">
    <location>
        <begin position="26"/>
        <end position="47"/>
    </location>
</feature>
<feature type="transmembrane region" description="Helical" evidence="1">
    <location>
        <begin position="260"/>
        <end position="279"/>
    </location>
</feature>
<feature type="transmembrane region" description="Helical" evidence="1">
    <location>
        <begin position="222"/>
        <end position="240"/>
    </location>
</feature>
<dbReference type="STRING" id="258533.BN977_01499"/>
<feature type="transmembrane region" description="Helical" evidence="1">
    <location>
        <begin position="166"/>
        <end position="187"/>
    </location>
</feature>
<dbReference type="eggNOG" id="COG1835">
    <property type="taxonomic scope" value="Bacteria"/>
</dbReference>
<keyword evidence="3" id="KW-0012">Acyltransferase</keyword>
<keyword evidence="3" id="KW-0808">Transferase</keyword>
<evidence type="ECO:0000313" key="4">
    <source>
        <dbReference type="Proteomes" id="UP000028870"/>
    </source>
</evidence>
<evidence type="ECO:0000259" key="2">
    <source>
        <dbReference type="Pfam" id="PF01757"/>
    </source>
</evidence>
<feature type="transmembrane region" description="Helical" evidence="1">
    <location>
        <begin position="193"/>
        <end position="210"/>
    </location>
</feature>
<dbReference type="Proteomes" id="UP000028870">
    <property type="component" value="Unassembled WGS sequence"/>
</dbReference>
<dbReference type="AlphaFoldDB" id="W9AVU2"/>
<organism evidence="3 4">
    <name type="scientific">Mycolicibacterium cosmeticum</name>
    <dbReference type="NCBI Taxonomy" id="258533"/>
    <lineage>
        <taxon>Bacteria</taxon>
        <taxon>Bacillati</taxon>
        <taxon>Actinomycetota</taxon>
        <taxon>Actinomycetes</taxon>
        <taxon>Mycobacteriales</taxon>
        <taxon>Mycobacteriaceae</taxon>
        <taxon>Mycolicibacterium</taxon>
    </lineage>
</organism>
<reference evidence="3" key="2">
    <citation type="submission" date="2014-03" db="EMBL/GenBank/DDBJ databases">
        <authorList>
            <person name="Urmite Genomes"/>
        </authorList>
    </citation>
    <scope>NUCLEOTIDE SEQUENCE</scope>
    <source>
        <strain evidence="3">DSM 44829</strain>
    </source>
</reference>
<feature type="transmembrane region" description="Helical" evidence="1">
    <location>
        <begin position="377"/>
        <end position="396"/>
    </location>
</feature>
<keyword evidence="1" id="KW-0812">Transmembrane</keyword>
<comment type="caution">
    <text evidence="3">The sequence shown here is derived from an EMBL/GenBank/DDBJ whole genome shotgun (WGS) entry which is preliminary data.</text>
</comment>
<dbReference type="OrthoDB" id="8206682at2"/>
<feature type="domain" description="Acyltransferase 3" evidence="2">
    <location>
        <begin position="22"/>
        <end position="347"/>
    </location>
</feature>
<feature type="transmembrane region" description="Helical" evidence="1">
    <location>
        <begin position="291"/>
        <end position="314"/>
    </location>
</feature>
<evidence type="ECO:0000256" key="1">
    <source>
        <dbReference type="SAM" id="Phobius"/>
    </source>
</evidence>
<reference evidence="3" key="1">
    <citation type="submission" date="2014-03" db="EMBL/GenBank/DDBJ databases">
        <title>Draft Genome Sequence of Mycobacterium cosmeticum DSM 44829.</title>
        <authorList>
            <person name="Croce O."/>
            <person name="Robert C."/>
            <person name="Raoult D."/>
            <person name="Drancourt M."/>
        </authorList>
    </citation>
    <scope>NUCLEOTIDE SEQUENCE [LARGE SCALE GENOMIC DNA]</scope>
    <source>
        <strain evidence="3">DSM 44829</strain>
    </source>
</reference>
<name>W9AVU2_MYCCO</name>
<feature type="transmembrane region" description="Helical" evidence="1">
    <location>
        <begin position="402"/>
        <end position="421"/>
    </location>
</feature>
<feature type="transmembrane region" description="Helical" evidence="1">
    <location>
        <begin position="141"/>
        <end position="159"/>
    </location>
</feature>
<keyword evidence="1" id="KW-1133">Transmembrane helix</keyword>
<sequence length="422" mass="45058">MPVTAFPSVAEVASATPPDRDRAIDVIRIGSLLGVIAGHTLMATSIITDEVFHWDNLLTTSVVFQALTWVFQIMPLFFFAGVAATVQTYHGNWGGWLLKRCTRLYRPVFYYLAFWAVALTVLHRTMPVHVYEPIAGISTQLLWFLGAYVLVLAAVPLLARVTSTARLAGAVVLGYGFVAVVDAVRLADPGLGCLGYANLSVWLLPGLFGVAYRRGLLRPPGAAVLGVMMLAANMALLRFGPYELSLVGIEGQHLKNMTPPSLLLAGHAIMMCAFAIAAAPALTRWATRPRVWWLTVIGNSGAMTLYLWHMPALLGMHLAFDRLGLPRYPGQPHFVALSIAQLVIMAAVVAALFVALRPLENAPLPCWDGGAVTAARSTVVGMLLCVAGAATLASVGWGLKGPGVWCVAALLAALAAARSLAR</sequence>
<accession>W9AVU2</accession>
<gene>
    <name evidence="3" type="ORF">BN977_01499</name>
</gene>
<protein>
    <submittedName>
        <fullName evidence="3">Acyltransferase family protein</fullName>
    </submittedName>
</protein>
<evidence type="ECO:0000313" key="3">
    <source>
        <dbReference type="EMBL" id="CDO06706.1"/>
    </source>
</evidence>
<dbReference type="Pfam" id="PF01757">
    <property type="entry name" value="Acyl_transf_3"/>
    <property type="match status" value="1"/>
</dbReference>
<keyword evidence="1" id="KW-0472">Membrane</keyword>
<dbReference type="InterPro" id="IPR002656">
    <property type="entry name" value="Acyl_transf_3_dom"/>
</dbReference>
<feature type="transmembrane region" description="Helical" evidence="1">
    <location>
        <begin position="108"/>
        <end position="126"/>
    </location>
</feature>
<dbReference type="EMBL" id="CCBB010000001">
    <property type="protein sequence ID" value="CDO06706.1"/>
    <property type="molecule type" value="Genomic_DNA"/>
</dbReference>
<feature type="transmembrane region" description="Helical" evidence="1">
    <location>
        <begin position="334"/>
        <end position="356"/>
    </location>
</feature>
<dbReference type="GO" id="GO:0016747">
    <property type="term" value="F:acyltransferase activity, transferring groups other than amino-acyl groups"/>
    <property type="evidence" value="ECO:0007669"/>
    <property type="project" value="InterPro"/>
</dbReference>
<feature type="transmembrane region" description="Helical" evidence="1">
    <location>
        <begin position="67"/>
        <end position="87"/>
    </location>
</feature>
<proteinExistence type="predicted"/>
<dbReference type="RefSeq" id="WP_024451459.1">
    <property type="nucleotide sequence ID" value="NZ_CCBB010000001.1"/>
</dbReference>